<protein>
    <submittedName>
        <fullName evidence="2">Crp/Fnr family transcriptional regulator</fullName>
    </submittedName>
</protein>
<dbReference type="Pfam" id="PF00027">
    <property type="entry name" value="cNMP_binding"/>
    <property type="match status" value="1"/>
</dbReference>
<dbReference type="CDD" id="cd00038">
    <property type="entry name" value="CAP_ED"/>
    <property type="match status" value="1"/>
</dbReference>
<dbReference type="Proteomes" id="UP001468798">
    <property type="component" value="Unassembled WGS sequence"/>
</dbReference>
<name>A0ABU9NTZ4_9FLAO</name>
<dbReference type="Gene3D" id="2.60.120.10">
    <property type="entry name" value="Jelly Rolls"/>
    <property type="match status" value="1"/>
</dbReference>
<gene>
    <name evidence="2" type="ORF">WFZ86_12275</name>
</gene>
<dbReference type="SUPFAM" id="SSF51206">
    <property type="entry name" value="cAMP-binding domain-like"/>
    <property type="match status" value="1"/>
</dbReference>
<accession>A0ABU9NTZ4</accession>
<keyword evidence="3" id="KW-1185">Reference proteome</keyword>
<reference evidence="2 3" key="1">
    <citation type="submission" date="2024-03" db="EMBL/GenBank/DDBJ databases">
        <title>Two novel species of the genus Flavobacterium exhibiting potentially degradation of complex polysaccharides.</title>
        <authorList>
            <person name="Lian X."/>
        </authorList>
    </citation>
    <scope>NUCLEOTIDE SEQUENCE [LARGE SCALE GENOMIC DNA]</scope>
    <source>
        <strain evidence="2 3">N6</strain>
    </source>
</reference>
<organism evidence="2 3">
    <name type="scientific">Flavobacterium polysaccharolyticum</name>
    <dbReference type="NCBI Taxonomy" id="3133148"/>
    <lineage>
        <taxon>Bacteria</taxon>
        <taxon>Pseudomonadati</taxon>
        <taxon>Bacteroidota</taxon>
        <taxon>Flavobacteriia</taxon>
        <taxon>Flavobacteriales</taxon>
        <taxon>Flavobacteriaceae</taxon>
        <taxon>Flavobacterium</taxon>
    </lineage>
</organism>
<dbReference type="RefSeq" id="WP_342692186.1">
    <property type="nucleotide sequence ID" value="NZ_JBCGDP010000011.1"/>
</dbReference>
<dbReference type="InterPro" id="IPR018490">
    <property type="entry name" value="cNMP-bd_dom_sf"/>
</dbReference>
<feature type="domain" description="Cyclic nucleotide-binding" evidence="1">
    <location>
        <begin position="11"/>
        <end position="114"/>
    </location>
</feature>
<dbReference type="InterPro" id="IPR014710">
    <property type="entry name" value="RmlC-like_jellyroll"/>
</dbReference>
<dbReference type="PROSITE" id="PS50042">
    <property type="entry name" value="CNMP_BINDING_3"/>
    <property type="match status" value="1"/>
</dbReference>
<dbReference type="InterPro" id="IPR000595">
    <property type="entry name" value="cNMP-bd_dom"/>
</dbReference>
<evidence type="ECO:0000313" key="2">
    <source>
        <dbReference type="EMBL" id="MEM0577277.1"/>
    </source>
</evidence>
<evidence type="ECO:0000259" key="1">
    <source>
        <dbReference type="PROSITE" id="PS50042"/>
    </source>
</evidence>
<evidence type="ECO:0000313" key="3">
    <source>
        <dbReference type="Proteomes" id="UP001468798"/>
    </source>
</evidence>
<dbReference type="EMBL" id="JBCGDP010000011">
    <property type="protein sequence ID" value="MEM0577277.1"/>
    <property type="molecule type" value="Genomic_DNA"/>
</dbReference>
<sequence>MYEKLIAIFEHLAPLTSEDKKLVEKVFKPMHLAKGDYFQQAGYKSDKVGFLVSGLVYYSALKNDEEAVTDFTKEGEFVSEYHTFVAQQPAIHNIKAIEDSVLLVVSYQGLQTFFNDTLNGNKIGRLIIEHRFGIVVNQLVSLNKNTPEERYTLFVKNYFELTQRIPQYLIASFIGVKPQSLSRIRSRMTK</sequence>
<comment type="caution">
    <text evidence="2">The sequence shown here is derived from an EMBL/GenBank/DDBJ whole genome shotgun (WGS) entry which is preliminary data.</text>
</comment>
<proteinExistence type="predicted"/>